<feature type="domain" description="Nephrocystin 3-like N-terminal" evidence="2">
    <location>
        <begin position="281"/>
        <end position="465"/>
    </location>
</feature>
<gene>
    <name evidence="4" type="ORF">CFAM422_012957</name>
</gene>
<dbReference type="InterPro" id="IPR056693">
    <property type="entry name" value="DUF7791"/>
</dbReference>
<dbReference type="AlphaFoldDB" id="A0A9P5C797"/>
<dbReference type="InterPro" id="IPR027417">
    <property type="entry name" value="P-loop_NTPase"/>
</dbReference>
<dbReference type="PANTHER" id="PTHR10039">
    <property type="entry name" value="AMELOGENIN"/>
    <property type="match status" value="1"/>
</dbReference>
<evidence type="ECO:0008006" key="6">
    <source>
        <dbReference type="Google" id="ProtNLM"/>
    </source>
</evidence>
<proteinExistence type="predicted"/>
<keyword evidence="5" id="KW-1185">Reference proteome</keyword>
<keyword evidence="1" id="KW-0677">Repeat</keyword>
<protein>
    <recommendedName>
        <fullName evidence="6">NACHT domain-containing protein</fullName>
    </recommendedName>
</protein>
<name>A0A9P5C797_9HYPO</name>
<dbReference type="PANTHER" id="PTHR10039:SF5">
    <property type="entry name" value="NACHT DOMAIN-CONTAINING PROTEIN"/>
    <property type="match status" value="1"/>
</dbReference>
<organism evidence="4 5">
    <name type="scientific">Trichoderma lentiforme</name>
    <dbReference type="NCBI Taxonomy" id="1567552"/>
    <lineage>
        <taxon>Eukaryota</taxon>
        <taxon>Fungi</taxon>
        <taxon>Dikarya</taxon>
        <taxon>Ascomycota</taxon>
        <taxon>Pezizomycotina</taxon>
        <taxon>Sordariomycetes</taxon>
        <taxon>Hypocreomycetidae</taxon>
        <taxon>Hypocreales</taxon>
        <taxon>Hypocreaceae</taxon>
        <taxon>Trichoderma</taxon>
    </lineage>
</organism>
<dbReference type="Pfam" id="PF25053">
    <property type="entry name" value="DUF7791"/>
    <property type="match status" value="1"/>
</dbReference>
<dbReference type="Pfam" id="PF24883">
    <property type="entry name" value="NPHP3_N"/>
    <property type="match status" value="1"/>
</dbReference>
<dbReference type="Gene3D" id="3.40.50.300">
    <property type="entry name" value="P-loop containing nucleotide triphosphate hydrolases"/>
    <property type="match status" value="1"/>
</dbReference>
<evidence type="ECO:0000259" key="3">
    <source>
        <dbReference type="Pfam" id="PF25053"/>
    </source>
</evidence>
<comment type="caution">
    <text evidence="4">The sequence shown here is derived from an EMBL/GenBank/DDBJ whole genome shotgun (WGS) entry which is preliminary data.</text>
</comment>
<evidence type="ECO:0000313" key="5">
    <source>
        <dbReference type="Proteomes" id="UP000801864"/>
    </source>
</evidence>
<dbReference type="EMBL" id="QLNT01000034">
    <property type="protein sequence ID" value="KAF3056089.1"/>
    <property type="molecule type" value="Genomic_DNA"/>
</dbReference>
<dbReference type="Proteomes" id="UP000801864">
    <property type="component" value="Unassembled WGS sequence"/>
</dbReference>
<sequence>MDLISAAGKVISLIETGIEVSDQLKAITKSEHKLPPDLANLHHNAQHLLEIIEALPSIGIGSIDDAKVGLLVDRAKKISSKVIAIMDEVNPKWQQKQKTSLTLWRSYLKKNDMESIETDFQHLKEQTKLILLELVCQSSSEAKSQYEELRRRASLDDERVIGIEGSMHKLSQRLHAVQDSIYNLGKQIGSATLNESSFYRQASQVFVLEWRLSIILSRLIKNFQEKDLKANAIAKSDPGTFDWMTQGSDYCHEYPDNLNDKERLVYDECDPDMLKHHVEASDNFRSFLQGPSGAFLILGKPASGKSTLMKYLMRNSVVLEDLEQWASNTDRNLIRAIFFFSVTQGSGALSSEESLYRSLLFQILRECPALVDEVLPGEASLSPSIPIPFEAVQDAIKYIFSNKSNLADKYCFCLFIDGLDEYRSNYSETKRGKTQNNYDISELAHHLVEWCQHETSNTKIIFSSRVIPALDARFSTKEKMLLHFHTKRDILQSAFSNFKRHPEAIPENYIELSRIICDQAQGVFLWARLVIKDILEAYTDGVDPDTFQDRIKATSTDITDLYAQILERVKEQDRQASAAILRLAAFQPAEFRLNTLACAWIDDLLKDANFPCNEPAEVYSDEKIHQYRKRAIQRLAALTHGILETQDDGQRYSSLFFFQSEIVFLHRTAQDFIRGLLMKDAEEAAGDILLPWLRGTDNVSEDDWPQSWRANLFVRVFHAEVRFGLRRADDYGKPHKDLLDFGFWAEDISLLQLSDFKTLSEFSSFAHRYWVFLTTGVPLLYRSNSPYVNVLPHPDVPRRFGLQVAICVGQDVSIWIQKRHVSRRLSSRMALSYISQYYGITQAHLDGLKWLLQTKRVCATDKRPVWPSRDERYAMDGLEKMRREDRGHVDDDCPCGDLDVAPIQKRCKWVQVWLICLHMFGTKALAAATETTTYRNDNFKDYCEMLELWLRYAATDAIILIAPKRGEDVIEFEVGKVSYVEIEQLLQLGEKPLNFQVLQSLLAKRRWVLWLTGWIMWIVRWVLCAWAYHPQFLKSTGTVPVRKRYRQASIQELSQFDWEIYGVASEDDELIGDFCYQVT</sequence>
<reference evidence="4 5" key="1">
    <citation type="submission" date="2018-06" db="EMBL/GenBank/DDBJ databases">
        <title>Genome analysis of cellulolytic fungus Trichoderma lentiforme CFAM-422.</title>
        <authorList>
            <person name="Steindorff A.S."/>
            <person name="Formighieri E.F."/>
            <person name="Midorikawa G.E.O."/>
            <person name="Tamietti M.S."/>
            <person name="Ramos E.Z."/>
            <person name="Silva A.S."/>
            <person name="Bon E.P.S."/>
            <person name="Mendes T.D."/>
            <person name="Damaso M.C.T."/>
            <person name="Favaro L.C.L."/>
        </authorList>
    </citation>
    <scope>NUCLEOTIDE SEQUENCE [LARGE SCALE GENOMIC DNA]</scope>
    <source>
        <strain evidence="4 5">CFAM-422</strain>
    </source>
</reference>
<evidence type="ECO:0000259" key="2">
    <source>
        <dbReference type="Pfam" id="PF24883"/>
    </source>
</evidence>
<accession>A0A9P5C797</accession>
<evidence type="ECO:0000313" key="4">
    <source>
        <dbReference type="EMBL" id="KAF3056089.1"/>
    </source>
</evidence>
<dbReference type="SUPFAM" id="SSF52540">
    <property type="entry name" value="P-loop containing nucleoside triphosphate hydrolases"/>
    <property type="match status" value="1"/>
</dbReference>
<evidence type="ECO:0000256" key="1">
    <source>
        <dbReference type="ARBA" id="ARBA00022737"/>
    </source>
</evidence>
<dbReference type="InterPro" id="IPR056884">
    <property type="entry name" value="NPHP3-like_N"/>
</dbReference>
<feature type="domain" description="DUF7791" evidence="3">
    <location>
        <begin position="573"/>
        <end position="675"/>
    </location>
</feature>